<sequence>MTIRLTELTKTTHIEKVVIQSLDLSLFQLYVAINRQEHLVVDESGRAIRASNILNLQKLFDGIKVSQMCLRHESAYDEMIGQPAKPGGNRLEVPLGNNRLY</sequence>
<dbReference type="RefSeq" id="WP_188689830.1">
    <property type="nucleotide sequence ID" value="NZ_BMLS01000001.1"/>
</dbReference>
<gene>
    <name evidence="2" type="ORF">GCM10010982_05040</name>
</gene>
<comment type="caution">
    <text evidence="2">The sequence shown here is derived from an EMBL/GenBank/DDBJ whole genome shotgun (WGS) entry which is preliminary data.</text>
</comment>
<feature type="region of interest" description="Disordered" evidence="1">
    <location>
        <begin position="81"/>
        <end position="101"/>
    </location>
</feature>
<dbReference type="AlphaFoldDB" id="A0A918DGH9"/>
<protein>
    <submittedName>
        <fullName evidence="2">Uncharacterized protein</fullName>
    </submittedName>
</protein>
<accession>A0A918DGH9</accession>
<dbReference type="InterPro" id="IPR045508">
    <property type="entry name" value="DUF6482"/>
</dbReference>
<proteinExistence type="predicted"/>
<organism evidence="2 3">
    <name type="scientific">Bowmanella pacifica</name>
    <dbReference type="NCBI Taxonomy" id="502051"/>
    <lineage>
        <taxon>Bacteria</taxon>
        <taxon>Pseudomonadati</taxon>
        <taxon>Pseudomonadota</taxon>
        <taxon>Gammaproteobacteria</taxon>
        <taxon>Alteromonadales</taxon>
        <taxon>Alteromonadaceae</taxon>
        <taxon>Bowmanella</taxon>
    </lineage>
</organism>
<evidence type="ECO:0000313" key="3">
    <source>
        <dbReference type="Proteomes" id="UP000606935"/>
    </source>
</evidence>
<dbReference type="EMBL" id="BMLS01000001">
    <property type="protein sequence ID" value="GGO64784.1"/>
    <property type="molecule type" value="Genomic_DNA"/>
</dbReference>
<evidence type="ECO:0000313" key="2">
    <source>
        <dbReference type="EMBL" id="GGO64784.1"/>
    </source>
</evidence>
<reference evidence="2" key="1">
    <citation type="journal article" date="2014" name="Int. J. Syst. Evol. Microbiol.">
        <title>Complete genome sequence of Corynebacterium casei LMG S-19264T (=DSM 44701T), isolated from a smear-ripened cheese.</title>
        <authorList>
            <consortium name="US DOE Joint Genome Institute (JGI-PGF)"/>
            <person name="Walter F."/>
            <person name="Albersmeier A."/>
            <person name="Kalinowski J."/>
            <person name="Ruckert C."/>
        </authorList>
    </citation>
    <scope>NUCLEOTIDE SEQUENCE</scope>
    <source>
        <strain evidence="2">CGMCC 1.7086</strain>
    </source>
</reference>
<evidence type="ECO:0000256" key="1">
    <source>
        <dbReference type="SAM" id="MobiDB-lite"/>
    </source>
</evidence>
<name>A0A918DGH9_9ALTE</name>
<reference evidence="2" key="2">
    <citation type="submission" date="2020-09" db="EMBL/GenBank/DDBJ databases">
        <authorList>
            <person name="Sun Q."/>
            <person name="Zhou Y."/>
        </authorList>
    </citation>
    <scope>NUCLEOTIDE SEQUENCE</scope>
    <source>
        <strain evidence="2">CGMCC 1.7086</strain>
    </source>
</reference>
<keyword evidence="3" id="KW-1185">Reference proteome</keyword>
<dbReference type="Pfam" id="PF20090">
    <property type="entry name" value="DUF6482"/>
    <property type="match status" value="1"/>
</dbReference>
<dbReference type="Proteomes" id="UP000606935">
    <property type="component" value="Unassembled WGS sequence"/>
</dbReference>